<protein>
    <recommendedName>
        <fullName evidence="7">Palmitoyltransferase</fullName>
        <ecNumber evidence="7">2.3.1.225</ecNumber>
    </recommendedName>
</protein>
<reference evidence="10 11" key="1">
    <citation type="journal article" date="2008" name="Nature">
        <title>The Phaeodactylum genome reveals the evolutionary history of diatom genomes.</title>
        <authorList>
            <person name="Bowler C."/>
            <person name="Allen A.E."/>
            <person name="Badger J.H."/>
            <person name="Grimwood J."/>
            <person name="Jabbari K."/>
            <person name="Kuo A."/>
            <person name="Maheswari U."/>
            <person name="Martens C."/>
            <person name="Maumus F."/>
            <person name="Otillar R.P."/>
            <person name="Rayko E."/>
            <person name="Salamov A."/>
            <person name="Vandepoele K."/>
            <person name="Beszteri B."/>
            <person name="Gruber A."/>
            <person name="Heijde M."/>
            <person name="Katinka M."/>
            <person name="Mock T."/>
            <person name="Valentin K."/>
            <person name="Verret F."/>
            <person name="Berges J.A."/>
            <person name="Brownlee C."/>
            <person name="Cadoret J.P."/>
            <person name="Chiovitti A."/>
            <person name="Choi C.J."/>
            <person name="Coesel S."/>
            <person name="De Martino A."/>
            <person name="Detter J.C."/>
            <person name="Durkin C."/>
            <person name="Falciatore A."/>
            <person name="Fournet J."/>
            <person name="Haruta M."/>
            <person name="Huysman M.J."/>
            <person name="Jenkins B.D."/>
            <person name="Jiroutova K."/>
            <person name="Jorgensen R.E."/>
            <person name="Joubert Y."/>
            <person name="Kaplan A."/>
            <person name="Kroger N."/>
            <person name="Kroth P.G."/>
            <person name="La Roche J."/>
            <person name="Lindquist E."/>
            <person name="Lommer M."/>
            <person name="Martin-Jezequel V."/>
            <person name="Lopez P.J."/>
            <person name="Lucas S."/>
            <person name="Mangogna M."/>
            <person name="McGinnis K."/>
            <person name="Medlin L.K."/>
            <person name="Montsant A."/>
            <person name="Oudot-Le Secq M.P."/>
            <person name="Napoli C."/>
            <person name="Obornik M."/>
            <person name="Parker M.S."/>
            <person name="Petit J.L."/>
            <person name="Porcel B.M."/>
            <person name="Poulsen N."/>
            <person name="Robison M."/>
            <person name="Rychlewski L."/>
            <person name="Rynearson T.A."/>
            <person name="Schmutz J."/>
            <person name="Shapiro H."/>
            <person name="Siaut M."/>
            <person name="Stanley M."/>
            <person name="Sussman M.R."/>
            <person name="Taylor A.R."/>
            <person name="Vardi A."/>
            <person name="von Dassow P."/>
            <person name="Vyverman W."/>
            <person name="Willis A."/>
            <person name="Wyrwicz L.S."/>
            <person name="Rokhsar D.S."/>
            <person name="Weissenbach J."/>
            <person name="Armbrust E.V."/>
            <person name="Green B.R."/>
            <person name="Van de Peer Y."/>
            <person name="Grigoriev I.V."/>
        </authorList>
    </citation>
    <scope>NUCLEOTIDE SEQUENCE [LARGE SCALE GENOMIC DNA]</scope>
    <source>
        <strain evidence="10 11">CCAP 1055/1</strain>
    </source>
</reference>
<evidence type="ECO:0000256" key="1">
    <source>
        <dbReference type="ARBA" id="ARBA00004141"/>
    </source>
</evidence>
<dbReference type="GO" id="GO:0016020">
    <property type="term" value="C:membrane"/>
    <property type="evidence" value="ECO:0007669"/>
    <property type="project" value="UniProtKB-SubCell"/>
</dbReference>
<comment type="catalytic activity">
    <reaction evidence="7">
        <text>L-cysteinyl-[protein] + hexadecanoyl-CoA = S-hexadecanoyl-L-cysteinyl-[protein] + CoA</text>
        <dbReference type="Rhea" id="RHEA:36683"/>
        <dbReference type="Rhea" id="RHEA-COMP:10131"/>
        <dbReference type="Rhea" id="RHEA-COMP:11032"/>
        <dbReference type="ChEBI" id="CHEBI:29950"/>
        <dbReference type="ChEBI" id="CHEBI:57287"/>
        <dbReference type="ChEBI" id="CHEBI:57379"/>
        <dbReference type="ChEBI" id="CHEBI:74151"/>
        <dbReference type="EC" id="2.3.1.225"/>
    </reaction>
</comment>
<dbReference type="HOGENOM" id="CLU_851160_0_0_1"/>
<dbReference type="EC" id="2.3.1.225" evidence="7"/>
<evidence type="ECO:0000256" key="5">
    <source>
        <dbReference type="ARBA" id="ARBA00023136"/>
    </source>
</evidence>
<evidence type="ECO:0000259" key="9">
    <source>
        <dbReference type="Pfam" id="PF01529"/>
    </source>
</evidence>
<dbReference type="PROSITE" id="PS50216">
    <property type="entry name" value="DHHC"/>
    <property type="match status" value="1"/>
</dbReference>
<dbReference type="AlphaFoldDB" id="B7FPT2"/>
<keyword evidence="2 7" id="KW-0808">Transferase</keyword>
<feature type="domain" description="Palmitoyltransferase DHHC" evidence="9">
    <location>
        <begin position="166"/>
        <end position="302"/>
    </location>
</feature>
<accession>B7FPT2</accession>
<dbReference type="InterPro" id="IPR001594">
    <property type="entry name" value="Palmitoyltrfase_DHHC"/>
</dbReference>
<reference evidence="11" key="2">
    <citation type="submission" date="2008-08" db="EMBL/GenBank/DDBJ databases">
        <authorList>
            <consortium name="Diatom Consortium"/>
            <person name="Grigoriev I."/>
            <person name="Grimwood J."/>
            <person name="Kuo A."/>
            <person name="Otillar R.P."/>
            <person name="Salamov A."/>
            <person name="Detter J.C."/>
            <person name="Lindquist E."/>
            <person name="Shapiro H."/>
            <person name="Lucas S."/>
            <person name="Glavina del Rio T."/>
            <person name="Pitluck S."/>
            <person name="Rokhsar D."/>
            <person name="Bowler C."/>
        </authorList>
    </citation>
    <scope>GENOME REANNOTATION</scope>
    <source>
        <strain evidence="11">CCAP 1055/1</strain>
    </source>
</reference>
<evidence type="ECO:0000256" key="6">
    <source>
        <dbReference type="ARBA" id="ARBA00023315"/>
    </source>
</evidence>
<dbReference type="PaxDb" id="2850-Phatr42854"/>
<keyword evidence="4 7" id="KW-1133">Transmembrane helix</keyword>
<dbReference type="InParanoid" id="B7FPT2"/>
<dbReference type="KEGG" id="pti:PHATRDRAFT_42854"/>
<keyword evidence="6 7" id="KW-0012">Acyltransferase</keyword>
<evidence type="ECO:0000256" key="4">
    <source>
        <dbReference type="ARBA" id="ARBA00022989"/>
    </source>
</evidence>
<comment type="subcellular location">
    <subcellularLocation>
        <location evidence="1">Membrane</location>
        <topology evidence="1">Multi-pass membrane protein</topology>
    </subcellularLocation>
</comment>
<sequence>MSSTTTQRRKIGSVKSGDSLTVQVELEENRESTSVPMVTATVRRRFCGTGPFDRYWLNLDCCGLFCALITYCLHAYGVYAVCFVLIPPWMSTTSEDGIRSLSIAGIGNRIGFSLLAALAVAAHFKTMTTDPGTVPPDAQPLPETEEKIETEEEKQLQSLMIMPTQKGRRLCRRCKAFKPQRAHHCSVCRRCVIKMDHHCPWVNNCVGIGNHKYFLLFVFYTFLTCTYSMVFVITRFATCVSHDTTGGRHNRHHIACLDHPTQMLTVLGLLIEALLFGMFTSCMMYDQSEVIRSKLTHIDRLKGLDIGGSLEGITEVFGIGSCSRDVNHTGFRCDWLSPFRRVCYPPSAVDEVMGFCRLARKGTSETELPARSNGSALRKVADLRLISPRHTTGPDTLQGAVRGGTDLFFQKSNKTATAATKFLISRTELIEKNECSWYVNQTRSFVPMNMEEWQRRIRADKEKERQQKSQSAEILQSYRGGVKDEDLKLSALRQEEREKHLDAERLMHSYQNNERIEVRQRPVRVDPQLASPPVRAESDRSVNVTPGSVSAMAGRFAQVSDSDNSLSVSPSARTRKTVVVEALPPFGVTSLVEEGAAKETNLTNSTALSPVLDAFGTESQEYDQVALENAADLAAFSSATVPESFPRMIRLDVLISFGLVTSSENPILDGYVKAAGQIVQWRLTENSDLGRSVTYNTDVPAFIKKSNWDDFYVDSSGRSDVRRCVAVAAIPLFLTNGFPVDTVKDDIVRSLQHSIHSGEFVELAQAFR</sequence>
<comment type="domain">
    <text evidence="7">The DHHC domain is required for palmitoyltransferase activity.</text>
</comment>
<name>B7FPT2_PHATC</name>
<feature type="transmembrane region" description="Helical" evidence="7">
    <location>
        <begin position="213"/>
        <end position="233"/>
    </location>
</feature>
<comment type="similarity">
    <text evidence="7">Belongs to the DHHC palmitoyltransferase family.</text>
</comment>
<dbReference type="Pfam" id="PF01529">
    <property type="entry name" value="DHHC"/>
    <property type="match status" value="1"/>
</dbReference>
<dbReference type="EMBL" id="CM000605">
    <property type="protein sequence ID" value="EEC51732.1"/>
    <property type="molecule type" value="Genomic_DNA"/>
</dbReference>
<proteinExistence type="inferred from homology"/>
<dbReference type="OrthoDB" id="331948at2759"/>
<feature type="coiled-coil region" evidence="8">
    <location>
        <begin position="450"/>
        <end position="513"/>
    </location>
</feature>
<keyword evidence="3 7" id="KW-0812">Transmembrane</keyword>
<keyword evidence="11" id="KW-1185">Reference proteome</keyword>
<evidence type="ECO:0000256" key="3">
    <source>
        <dbReference type="ARBA" id="ARBA00022692"/>
    </source>
</evidence>
<dbReference type="PANTHER" id="PTHR12246">
    <property type="entry name" value="PALMITOYLTRANSFERASE ZDHHC16"/>
    <property type="match status" value="1"/>
</dbReference>
<evidence type="ECO:0000313" key="10">
    <source>
        <dbReference type="EMBL" id="EEC51732.1"/>
    </source>
</evidence>
<evidence type="ECO:0000256" key="2">
    <source>
        <dbReference type="ARBA" id="ARBA00022679"/>
    </source>
</evidence>
<dbReference type="STRING" id="556484.B7FPT2"/>
<feature type="transmembrane region" description="Helical" evidence="7">
    <location>
        <begin position="64"/>
        <end position="86"/>
    </location>
</feature>
<keyword evidence="8" id="KW-0175">Coiled coil</keyword>
<evidence type="ECO:0000313" key="11">
    <source>
        <dbReference type="Proteomes" id="UP000000759"/>
    </source>
</evidence>
<keyword evidence="5 7" id="KW-0472">Membrane</keyword>
<dbReference type="InterPro" id="IPR039859">
    <property type="entry name" value="PFA4/ZDH16/20/ERF2-like"/>
</dbReference>
<organism evidence="10 11">
    <name type="scientific">Phaeodactylum tricornutum (strain CCAP 1055/1)</name>
    <dbReference type="NCBI Taxonomy" id="556484"/>
    <lineage>
        <taxon>Eukaryota</taxon>
        <taxon>Sar</taxon>
        <taxon>Stramenopiles</taxon>
        <taxon>Ochrophyta</taxon>
        <taxon>Bacillariophyta</taxon>
        <taxon>Bacillariophyceae</taxon>
        <taxon>Bacillariophycidae</taxon>
        <taxon>Naviculales</taxon>
        <taxon>Phaeodactylaceae</taxon>
        <taxon>Phaeodactylum</taxon>
    </lineage>
</organism>
<gene>
    <name evidence="10" type="ORF">PHATRDRAFT_42854</name>
</gene>
<dbReference type="Proteomes" id="UP000000759">
    <property type="component" value="Chromosome 1"/>
</dbReference>
<dbReference type="RefSeq" id="XP_002177269.1">
    <property type="nucleotide sequence ID" value="XM_002177233.1"/>
</dbReference>
<dbReference type="GO" id="GO:0019706">
    <property type="term" value="F:protein-cysteine S-palmitoyltransferase activity"/>
    <property type="evidence" value="ECO:0007669"/>
    <property type="project" value="UniProtKB-EC"/>
</dbReference>
<evidence type="ECO:0000256" key="7">
    <source>
        <dbReference type="RuleBase" id="RU079119"/>
    </source>
</evidence>
<dbReference type="eggNOG" id="KOG1311">
    <property type="taxonomic scope" value="Eukaryota"/>
</dbReference>
<evidence type="ECO:0000256" key="8">
    <source>
        <dbReference type="SAM" id="Coils"/>
    </source>
</evidence>
<feature type="transmembrane region" description="Helical" evidence="7">
    <location>
        <begin position="106"/>
        <end position="124"/>
    </location>
</feature>
<dbReference type="GeneID" id="7196506"/>